<feature type="transmembrane region" description="Helical" evidence="1">
    <location>
        <begin position="237"/>
        <end position="255"/>
    </location>
</feature>
<feature type="transmembrane region" description="Helical" evidence="1">
    <location>
        <begin position="49"/>
        <end position="74"/>
    </location>
</feature>
<feature type="transmembrane region" description="Helical" evidence="1">
    <location>
        <begin position="95"/>
        <end position="115"/>
    </location>
</feature>
<accession>A0ABW9WPB7</accession>
<dbReference type="RefSeq" id="WP_161046995.1">
    <property type="nucleotide sequence ID" value="NZ_WWCS01000017.1"/>
</dbReference>
<organism evidence="3 4">
    <name type="scientific">Duganella margarita</name>
    <dbReference type="NCBI Taxonomy" id="2692170"/>
    <lineage>
        <taxon>Bacteria</taxon>
        <taxon>Pseudomonadati</taxon>
        <taxon>Pseudomonadota</taxon>
        <taxon>Betaproteobacteria</taxon>
        <taxon>Burkholderiales</taxon>
        <taxon>Oxalobacteraceae</taxon>
        <taxon>Telluria group</taxon>
        <taxon>Duganella</taxon>
    </lineage>
</organism>
<dbReference type="PANTHER" id="PTHR23028">
    <property type="entry name" value="ACETYLTRANSFERASE"/>
    <property type="match status" value="1"/>
</dbReference>
<dbReference type="GO" id="GO:0016746">
    <property type="term" value="F:acyltransferase activity"/>
    <property type="evidence" value="ECO:0007669"/>
    <property type="project" value="UniProtKB-KW"/>
</dbReference>
<keyword evidence="3" id="KW-0012">Acyltransferase</keyword>
<feature type="transmembrane region" description="Helical" evidence="1">
    <location>
        <begin position="290"/>
        <end position="310"/>
    </location>
</feature>
<keyword evidence="4" id="KW-1185">Reference proteome</keyword>
<feature type="transmembrane region" description="Helical" evidence="1">
    <location>
        <begin position="147"/>
        <end position="171"/>
    </location>
</feature>
<evidence type="ECO:0000256" key="1">
    <source>
        <dbReference type="SAM" id="Phobius"/>
    </source>
</evidence>
<name>A0ABW9WPB7_9BURK</name>
<keyword evidence="1" id="KW-1133">Transmembrane helix</keyword>
<feature type="transmembrane region" description="Helical" evidence="1">
    <location>
        <begin position="183"/>
        <end position="202"/>
    </location>
</feature>
<feature type="transmembrane region" description="Helical" evidence="1">
    <location>
        <begin position="322"/>
        <end position="343"/>
    </location>
</feature>
<dbReference type="InterPro" id="IPR050879">
    <property type="entry name" value="Acyltransferase_3"/>
</dbReference>
<dbReference type="InterPro" id="IPR002656">
    <property type="entry name" value="Acyl_transf_3_dom"/>
</dbReference>
<evidence type="ECO:0000259" key="2">
    <source>
        <dbReference type="Pfam" id="PF01757"/>
    </source>
</evidence>
<keyword evidence="1" id="KW-0812">Transmembrane</keyword>
<feature type="domain" description="Acyltransferase 3" evidence="2">
    <location>
        <begin position="13"/>
        <end position="339"/>
    </location>
</feature>
<dbReference type="Proteomes" id="UP000466332">
    <property type="component" value="Unassembled WGS sequence"/>
</dbReference>
<proteinExistence type="predicted"/>
<dbReference type="EMBL" id="WWCS01000017">
    <property type="protein sequence ID" value="MYN42062.1"/>
    <property type="molecule type" value="Genomic_DNA"/>
</dbReference>
<keyword evidence="1" id="KW-0472">Membrane</keyword>
<dbReference type="PANTHER" id="PTHR23028:SF131">
    <property type="entry name" value="BLR2367 PROTEIN"/>
    <property type="match status" value="1"/>
</dbReference>
<feature type="transmembrane region" description="Helical" evidence="1">
    <location>
        <begin position="208"/>
        <end position="225"/>
    </location>
</feature>
<evidence type="ECO:0000313" key="4">
    <source>
        <dbReference type="Proteomes" id="UP000466332"/>
    </source>
</evidence>
<comment type="caution">
    <text evidence="3">The sequence shown here is derived from an EMBL/GenBank/DDBJ whole genome shotgun (WGS) entry which is preliminary data.</text>
</comment>
<protein>
    <submittedName>
        <fullName evidence="3">Acyltransferase family protein</fullName>
    </submittedName>
</protein>
<feature type="transmembrane region" description="Helical" evidence="1">
    <location>
        <begin position="12"/>
        <end position="29"/>
    </location>
</feature>
<evidence type="ECO:0000313" key="3">
    <source>
        <dbReference type="EMBL" id="MYN42062.1"/>
    </source>
</evidence>
<dbReference type="Pfam" id="PF01757">
    <property type="entry name" value="Acyl_transf_3"/>
    <property type="match status" value="1"/>
</dbReference>
<gene>
    <name evidence="3" type="ORF">GTP55_22160</name>
</gene>
<sequence>MTVSRNLPRFAVIDALRALACLAVVLYHAKEGGHIAALQQVMPAFLLTVFEQGSSGVSVFFVISGFVIAHSMYADDVNGGYAGRFMLRRSLRLDPPYWASIALGIAGAYISAQVVPGKVFSPPSLENLLLHVTYLIDMAGQPMVNGVYWTLCLEMQFYLSFVLLMWIAARWGKRIGVASARKCVLLGAVAVAMLWTTPWQPFHVRGLFLDHWHLFVMGVLIRYALDPARVQAQRTWCVVSIVLLGAVGLVFHPTVSESLGVASALFLLAGCQYARLLSWSGGRLLQWLGLISYSLYLTHNFVTGVVFRIGYKLTGRTVATELLWLVVAVVACCLFAWAFFLVFERVGLRLSKMVPLRPHRPQPAAVANSVSTVL</sequence>
<feature type="transmembrane region" description="Helical" evidence="1">
    <location>
        <begin position="261"/>
        <end position="278"/>
    </location>
</feature>
<reference evidence="3 4" key="1">
    <citation type="submission" date="2019-12" db="EMBL/GenBank/DDBJ databases">
        <title>Novel species isolated from a subtropical stream in China.</title>
        <authorList>
            <person name="Lu H."/>
        </authorList>
    </citation>
    <scope>NUCLEOTIDE SEQUENCE [LARGE SCALE GENOMIC DNA]</scope>
    <source>
        <strain evidence="3 4">FT109W</strain>
    </source>
</reference>
<keyword evidence="3" id="KW-0808">Transferase</keyword>